<dbReference type="EMBL" id="NIBG01000004">
    <property type="protein sequence ID" value="PAB60085.1"/>
    <property type="molecule type" value="Genomic_DNA"/>
</dbReference>
<dbReference type="Proteomes" id="UP000216024">
    <property type="component" value="Unassembled WGS sequence"/>
</dbReference>
<dbReference type="Gene3D" id="3.40.50.620">
    <property type="entry name" value="HUPs"/>
    <property type="match status" value="1"/>
</dbReference>
<proteinExistence type="inferred from homology"/>
<dbReference type="Pfam" id="PF01012">
    <property type="entry name" value="ETF"/>
    <property type="match status" value="1"/>
</dbReference>
<comment type="cofactor">
    <cofactor evidence="2">
        <name>FAD</name>
        <dbReference type="ChEBI" id="CHEBI:57692"/>
    </cofactor>
    <text evidence="2">Binds 1 FAD per dimer.</text>
</comment>
<dbReference type="InterPro" id="IPR029035">
    <property type="entry name" value="DHS-like_NAD/FAD-binding_dom"/>
</dbReference>
<dbReference type="AlphaFoldDB" id="A0A267MMI4"/>
<feature type="binding site" evidence="2">
    <location>
        <position position="299"/>
    </location>
    <ligand>
        <name>FAD</name>
        <dbReference type="ChEBI" id="CHEBI:57692"/>
    </ligand>
</feature>
<dbReference type="GO" id="GO:0033539">
    <property type="term" value="P:fatty acid beta-oxidation using acyl-CoA dehydrogenase"/>
    <property type="evidence" value="ECO:0007669"/>
    <property type="project" value="TreeGrafter"/>
</dbReference>
<reference evidence="4 5" key="1">
    <citation type="submission" date="2017-06" db="EMBL/GenBank/DDBJ databases">
        <title>Draft genome sequence of anaerobic fermentative bacterium Anaeromicrobium sediminis DY2726D isolated from West Pacific Ocean sediments.</title>
        <authorList>
            <person name="Zeng X."/>
        </authorList>
    </citation>
    <scope>NUCLEOTIDE SEQUENCE [LARGE SCALE GENOMIC DNA]</scope>
    <source>
        <strain evidence="4 5">DY2726D</strain>
    </source>
</reference>
<evidence type="ECO:0000256" key="2">
    <source>
        <dbReference type="PIRSR" id="PIRSR000089-1"/>
    </source>
</evidence>
<dbReference type="PANTHER" id="PTHR43153">
    <property type="entry name" value="ELECTRON TRANSFER FLAVOPROTEIN ALPHA"/>
    <property type="match status" value="1"/>
</dbReference>
<gene>
    <name evidence="4" type="ORF">CCE28_06840</name>
</gene>
<dbReference type="RefSeq" id="WP_095132304.1">
    <property type="nucleotide sequence ID" value="NZ_NIBG01000004.1"/>
</dbReference>
<dbReference type="PANTHER" id="PTHR43153:SF1">
    <property type="entry name" value="ELECTRON TRANSFER FLAVOPROTEIN SUBUNIT ALPHA, MITOCHONDRIAL"/>
    <property type="match status" value="1"/>
</dbReference>
<evidence type="ECO:0000313" key="4">
    <source>
        <dbReference type="EMBL" id="PAB60085.1"/>
    </source>
</evidence>
<keyword evidence="5" id="KW-1185">Reference proteome</keyword>
<dbReference type="GO" id="GO:0050660">
    <property type="term" value="F:flavin adenine dinucleotide binding"/>
    <property type="evidence" value="ECO:0007669"/>
    <property type="project" value="InterPro"/>
</dbReference>
<dbReference type="InterPro" id="IPR014730">
    <property type="entry name" value="ETF_a/b_N"/>
</dbReference>
<dbReference type="PIRSF" id="PIRSF000089">
    <property type="entry name" value="Electra_flavoP_a"/>
    <property type="match status" value="1"/>
</dbReference>
<protein>
    <submittedName>
        <fullName evidence="4">Electron transfer flavoprotein subunit alpha</fullName>
    </submittedName>
</protein>
<dbReference type="InterPro" id="IPR033947">
    <property type="entry name" value="ETF_alpha_N"/>
</dbReference>
<dbReference type="OrthoDB" id="9770286at2"/>
<dbReference type="Gene3D" id="3.40.50.1220">
    <property type="entry name" value="TPP-binding domain"/>
    <property type="match status" value="1"/>
</dbReference>
<sequence length="331" mass="37073">MDNIIINKEEWKHILVYIEYHHNKVHPISYQLIGKAYELASSSGYKIYGIVIGKNVILSKEQLRNYPLKKVFLYETEEEYFKSDLYEKIFSNSIRKIKPSVVLIGGTPEGRSLSPRISTEFKTGLTADCTELILNEDTNLVQIRPAFGGNIMAQIITPDARPQLATVRYNVMKPIEPIFQDEIEFVREEYHPNDSKLTILEASPIPKTKGIAEQDILVVAGKGVKKKEDLVMLEELASILDGELGSTRGLVEKGWMRSDKQIGLSGHSVRPKLLITCGVSGSVQFMAGIGGADNIIAINTDPDAKIFNIAHYPICGDLYEIIPELIKIIKK</sequence>
<evidence type="ECO:0000259" key="3">
    <source>
        <dbReference type="SMART" id="SM00893"/>
    </source>
</evidence>
<comment type="similarity">
    <text evidence="1">Belongs to the ETF alpha-subunit/FixB family.</text>
</comment>
<evidence type="ECO:0000256" key="1">
    <source>
        <dbReference type="ARBA" id="ARBA00005817"/>
    </source>
</evidence>
<dbReference type="CDD" id="cd01715">
    <property type="entry name" value="ETF_alpha"/>
    <property type="match status" value="1"/>
</dbReference>
<keyword evidence="2" id="KW-0274">FAD</keyword>
<dbReference type="SMART" id="SM00893">
    <property type="entry name" value="ETF"/>
    <property type="match status" value="1"/>
</dbReference>
<dbReference type="SUPFAM" id="SSF52402">
    <property type="entry name" value="Adenine nucleotide alpha hydrolases-like"/>
    <property type="match status" value="1"/>
</dbReference>
<dbReference type="InterPro" id="IPR014729">
    <property type="entry name" value="Rossmann-like_a/b/a_fold"/>
</dbReference>
<accession>A0A267MMI4</accession>
<dbReference type="InterPro" id="IPR014731">
    <property type="entry name" value="ETF_asu_C"/>
</dbReference>
<feature type="binding site" evidence="2">
    <location>
        <begin position="261"/>
        <end position="265"/>
    </location>
    <ligand>
        <name>FAD</name>
        <dbReference type="ChEBI" id="CHEBI:57692"/>
    </ligand>
</feature>
<keyword evidence="2" id="KW-0285">Flavoprotein</keyword>
<dbReference type="InterPro" id="IPR001308">
    <property type="entry name" value="ETF_a/FixB"/>
</dbReference>
<name>A0A267MMI4_9FIRM</name>
<comment type="caution">
    <text evidence="4">The sequence shown here is derived from an EMBL/GenBank/DDBJ whole genome shotgun (WGS) entry which is preliminary data.</text>
</comment>
<organism evidence="4 5">
    <name type="scientific">Anaeromicrobium sediminis</name>
    <dbReference type="NCBI Taxonomy" id="1478221"/>
    <lineage>
        <taxon>Bacteria</taxon>
        <taxon>Bacillati</taxon>
        <taxon>Bacillota</taxon>
        <taxon>Clostridia</taxon>
        <taxon>Peptostreptococcales</taxon>
        <taxon>Thermotaleaceae</taxon>
        <taxon>Anaeromicrobium</taxon>
    </lineage>
</organism>
<dbReference type="Pfam" id="PF00766">
    <property type="entry name" value="ETF_alpha"/>
    <property type="match status" value="1"/>
</dbReference>
<feature type="binding site" evidence="2">
    <location>
        <begin position="247"/>
        <end position="248"/>
    </location>
    <ligand>
        <name>FAD</name>
        <dbReference type="ChEBI" id="CHEBI:57692"/>
    </ligand>
</feature>
<dbReference type="GO" id="GO:0009055">
    <property type="term" value="F:electron transfer activity"/>
    <property type="evidence" value="ECO:0007669"/>
    <property type="project" value="InterPro"/>
</dbReference>
<evidence type="ECO:0000313" key="5">
    <source>
        <dbReference type="Proteomes" id="UP000216024"/>
    </source>
</evidence>
<dbReference type="SUPFAM" id="SSF52467">
    <property type="entry name" value="DHS-like NAD/FAD-binding domain"/>
    <property type="match status" value="1"/>
</dbReference>
<feature type="domain" description="Electron transfer flavoprotein alpha/beta-subunit N-terminal" evidence="3">
    <location>
        <begin position="14"/>
        <end position="199"/>
    </location>
</feature>